<protein>
    <submittedName>
        <fullName evidence="1">Protein Atu4866</fullName>
    </submittedName>
</protein>
<dbReference type="Pfam" id="PF11512">
    <property type="entry name" value="Atu4866"/>
    <property type="match status" value="1"/>
</dbReference>
<dbReference type="OrthoDB" id="9810893at2"/>
<dbReference type="Gene3D" id="2.40.128.290">
    <property type="entry name" value="Uncharacterised protein Atu4866, PF11512"/>
    <property type="match status" value="1"/>
</dbReference>
<keyword evidence="2" id="KW-1185">Reference proteome</keyword>
<dbReference type="AlphaFoldDB" id="A0A1G6Z3G0"/>
<dbReference type="RefSeq" id="WP_090593287.1">
    <property type="nucleotide sequence ID" value="NZ_LT629688.1"/>
</dbReference>
<evidence type="ECO:0000313" key="2">
    <source>
        <dbReference type="Proteomes" id="UP000198546"/>
    </source>
</evidence>
<dbReference type="Gene3D" id="2.30.40.10">
    <property type="entry name" value="Urease, subunit C, domain 1"/>
    <property type="match status" value="1"/>
</dbReference>
<dbReference type="InterPro" id="IPR011059">
    <property type="entry name" value="Metal-dep_hydrolase_composite"/>
</dbReference>
<reference evidence="1 2" key="1">
    <citation type="submission" date="2016-10" db="EMBL/GenBank/DDBJ databases">
        <authorList>
            <person name="de Groot N.N."/>
        </authorList>
    </citation>
    <scope>NUCLEOTIDE SEQUENCE [LARGE SCALE GENOMIC DNA]</scope>
    <source>
        <strain evidence="1 2">MON 2.2</strain>
    </source>
</reference>
<dbReference type="SUPFAM" id="SSF51338">
    <property type="entry name" value="Composite domain of metallo-dependent hydrolases"/>
    <property type="match status" value="1"/>
</dbReference>
<dbReference type="InterPro" id="IPR020955">
    <property type="entry name" value="Uncharacterised_Atu4866"/>
</dbReference>
<sequence length="237" mass="24923">MSDDAAREASVLEAVVRATTTDPQPILLSGGAVVSRNPLMGDWEQADVLLGGSRVVGVGPGLLPAAGDDGMLVVDVSGCLVLPARPDFTAAPGRGEGTLTSGVAADLAVVRIADRAALPAGPVVNRPSLLDIVVVGGRVTVWDGQSVAGTEGTQPPVVADAEHGYAGMWIDDTGFLHQELLPDGRYDETRGGRPHAYQGRYWITGDHIEYLDDLGFWAYGEFRDGVLHHGGYRLTRS</sequence>
<proteinExistence type="predicted"/>
<evidence type="ECO:0000313" key="1">
    <source>
        <dbReference type="EMBL" id="SDD97071.1"/>
    </source>
</evidence>
<dbReference type="EMBL" id="LT629688">
    <property type="protein sequence ID" value="SDD97071.1"/>
    <property type="molecule type" value="Genomic_DNA"/>
</dbReference>
<gene>
    <name evidence="1" type="ORF">SAMN04489747_2175</name>
</gene>
<dbReference type="GO" id="GO:0016810">
    <property type="term" value="F:hydrolase activity, acting on carbon-nitrogen (but not peptide) bonds"/>
    <property type="evidence" value="ECO:0007669"/>
    <property type="project" value="InterPro"/>
</dbReference>
<accession>A0A1G6Z3G0</accession>
<organism evidence="1 2">
    <name type="scientific">Auraticoccus monumenti</name>
    <dbReference type="NCBI Taxonomy" id="675864"/>
    <lineage>
        <taxon>Bacteria</taxon>
        <taxon>Bacillati</taxon>
        <taxon>Actinomycetota</taxon>
        <taxon>Actinomycetes</taxon>
        <taxon>Propionibacteriales</taxon>
        <taxon>Propionibacteriaceae</taxon>
        <taxon>Auraticoccus</taxon>
    </lineage>
</organism>
<name>A0A1G6Z3G0_9ACTN</name>
<dbReference type="InterPro" id="IPR038646">
    <property type="entry name" value="Atu4866-like_sf"/>
</dbReference>
<dbReference type="Proteomes" id="UP000198546">
    <property type="component" value="Chromosome i"/>
</dbReference>